<dbReference type="EMBL" id="JAUYZG010000024">
    <property type="protein sequence ID" value="KAK2869882.1"/>
    <property type="molecule type" value="Genomic_DNA"/>
</dbReference>
<accession>A0AA88TAB4</accession>
<proteinExistence type="predicted"/>
<protein>
    <submittedName>
        <fullName evidence="1">Uncharacterized protein</fullName>
    </submittedName>
</protein>
<sequence>MHKGLSEGDSQASIQDDDAQLLSCVLQTVAHCVALVTSLPNGLPLMIYSWAAVPTQTGSMDLAGCLTPGVDGSPCAVSTEVQRKCSYIEVSE</sequence>
<keyword evidence="2" id="KW-1185">Reference proteome</keyword>
<name>A0AA88TAB4_9TELE</name>
<gene>
    <name evidence="1" type="ORF">Q8A67_024274</name>
</gene>
<dbReference type="Proteomes" id="UP001187343">
    <property type="component" value="Unassembled WGS sequence"/>
</dbReference>
<dbReference type="AlphaFoldDB" id="A0AA88TAB4"/>
<organism evidence="1 2">
    <name type="scientific">Cirrhinus molitorella</name>
    <name type="common">mud carp</name>
    <dbReference type="NCBI Taxonomy" id="172907"/>
    <lineage>
        <taxon>Eukaryota</taxon>
        <taxon>Metazoa</taxon>
        <taxon>Chordata</taxon>
        <taxon>Craniata</taxon>
        <taxon>Vertebrata</taxon>
        <taxon>Euteleostomi</taxon>
        <taxon>Actinopterygii</taxon>
        <taxon>Neopterygii</taxon>
        <taxon>Teleostei</taxon>
        <taxon>Ostariophysi</taxon>
        <taxon>Cypriniformes</taxon>
        <taxon>Cyprinidae</taxon>
        <taxon>Labeoninae</taxon>
        <taxon>Labeonini</taxon>
        <taxon>Cirrhinus</taxon>
    </lineage>
</organism>
<reference evidence="1" key="1">
    <citation type="submission" date="2023-08" db="EMBL/GenBank/DDBJ databases">
        <title>Chromosome-level Genome Assembly of mud carp (Cirrhinus molitorella).</title>
        <authorList>
            <person name="Liu H."/>
        </authorList>
    </citation>
    <scope>NUCLEOTIDE SEQUENCE</scope>
    <source>
        <strain evidence="1">Prfri</strain>
        <tissue evidence="1">Muscle</tissue>
    </source>
</reference>
<comment type="caution">
    <text evidence="1">The sequence shown here is derived from an EMBL/GenBank/DDBJ whole genome shotgun (WGS) entry which is preliminary data.</text>
</comment>
<evidence type="ECO:0000313" key="2">
    <source>
        <dbReference type="Proteomes" id="UP001187343"/>
    </source>
</evidence>
<evidence type="ECO:0000313" key="1">
    <source>
        <dbReference type="EMBL" id="KAK2869882.1"/>
    </source>
</evidence>